<dbReference type="AlphaFoldDB" id="A0A4R6GL24"/>
<organism evidence="1 2">
    <name type="scientific">Halomonas ventosae</name>
    <dbReference type="NCBI Taxonomy" id="229007"/>
    <lineage>
        <taxon>Bacteria</taxon>
        <taxon>Pseudomonadati</taxon>
        <taxon>Pseudomonadota</taxon>
        <taxon>Gammaproteobacteria</taxon>
        <taxon>Oceanospirillales</taxon>
        <taxon>Halomonadaceae</taxon>
        <taxon>Halomonas</taxon>
    </lineage>
</organism>
<dbReference type="GO" id="GO:0003677">
    <property type="term" value="F:DNA binding"/>
    <property type="evidence" value="ECO:0007669"/>
    <property type="project" value="InterPro"/>
</dbReference>
<reference evidence="1 2" key="1">
    <citation type="submission" date="2019-03" db="EMBL/GenBank/DDBJ databases">
        <title>Freshwater and sediment microbial communities from various areas in North America, analyzing microbe dynamics in response to fracking.</title>
        <authorList>
            <person name="Lamendella R."/>
        </authorList>
    </citation>
    <scope>NUCLEOTIDE SEQUENCE [LARGE SCALE GENOMIC DNA]</scope>
    <source>
        <strain evidence="1 2">1_TX</strain>
    </source>
</reference>
<dbReference type="GO" id="GO:0006313">
    <property type="term" value="P:DNA transposition"/>
    <property type="evidence" value="ECO:0007669"/>
    <property type="project" value="InterPro"/>
</dbReference>
<evidence type="ECO:0008006" key="3">
    <source>
        <dbReference type="Google" id="ProtNLM"/>
    </source>
</evidence>
<name>A0A4R6GL24_9GAMM</name>
<dbReference type="Gene3D" id="3.30.70.1290">
    <property type="entry name" value="Transposase IS200-like"/>
    <property type="match status" value="1"/>
</dbReference>
<comment type="caution">
    <text evidence="1">The sequence shown here is derived from an EMBL/GenBank/DDBJ whole genome shotgun (WGS) entry which is preliminary data.</text>
</comment>
<dbReference type="PANTHER" id="PTHR34322">
    <property type="entry name" value="TRANSPOSASE, Y1_TNP DOMAIN-CONTAINING"/>
    <property type="match status" value="1"/>
</dbReference>
<dbReference type="EMBL" id="SNWH01000042">
    <property type="protein sequence ID" value="TDN95756.1"/>
    <property type="molecule type" value="Genomic_DNA"/>
</dbReference>
<dbReference type="PANTHER" id="PTHR34322:SF2">
    <property type="entry name" value="TRANSPOSASE IS200-LIKE DOMAIN-CONTAINING PROTEIN"/>
    <property type="match status" value="1"/>
</dbReference>
<sequence>MRLLNEAIARQANAEDNVKGRFWEGRFRSQALLDEAAILSAMAYVDLNPIRAGMAETPETSAHTSVAERQARHLRGMRMARKVFERRAA</sequence>
<dbReference type="SUPFAM" id="SSF143422">
    <property type="entry name" value="Transposase IS200-like"/>
    <property type="match status" value="1"/>
</dbReference>
<evidence type="ECO:0000313" key="1">
    <source>
        <dbReference type="EMBL" id="TDN95756.1"/>
    </source>
</evidence>
<gene>
    <name evidence="1" type="ORF">DFO68_14210</name>
</gene>
<dbReference type="Proteomes" id="UP000295150">
    <property type="component" value="Unassembled WGS sequence"/>
</dbReference>
<accession>A0A4R6GL24</accession>
<keyword evidence="2" id="KW-1185">Reference proteome</keyword>
<protein>
    <recommendedName>
        <fullName evidence="3">Transposase IS200 family protein</fullName>
    </recommendedName>
</protein>
<proteinExistence type="predicted"/>
<evidence type="ECO:0000313" key="2">
    <source>
        <dbReference type="Proteomes" id="UP000295150"/>
    </source>
</evidence>
<dbReference type="InterPro" id="IPR036515">
    <property type="entry name" value="Transposase_17_sf"/>
</dbReference>
<dbReference type="GO" id="GO:0004803">
    <property type="term" value="F:transposase activity"/>
    <property type="evidence" value="ECO:0007669"/>
    <property type="project" value="InterPro"/>
</dbReference>